<dbReference type="SUPFAM" id="SSF56935">
    <property type="entry name" value="Porins"/>
    <property type="match status" value="1"/>
</dbReference>
<evidence type="ECO:0000313" key="1">
    <source>
        <dbReference type="EMBL" id="GAA0810258.1"/>
    </source>
</evidence>
<organism evidence="1 2">
    <name type="scientific">Colwellia asteriadis</name>
    <dbReference type="NCBI Taxonomy" id="517723"/>
    <lineage>
        <taxon>Bacteria</taxon>
        <taxon>Pseudomonadati</taxon>
        <taxon>Pseudomonadota</taxon>
        <taxon>Gammaproteobacteria</taxon>
        <taxon>Alteromonadales</taxon>
        <taxon>Colwelliaceae</taxon>
        <taxon>Colwellia</taxon>
    </lineage>
</organism>
<dbReference type="Pfam" id="PF10082">
    <property type="entry name" value="BBP2_2"/>
    <property type="match status" value="1"/>
</dbReference>
<proteinExistence type="predicted"/>
<protein>
    <submittedName>
        <fullName evidence="1">Outer membrane beta-barrel protein</fullName>
    </submittedName>
</protein>
<reference evidence="1 2" key="1">
    <citation type="journal article" date="2019" name="Int. J. Syst. Evol. Microbiol.">
        <title>The Global Catalogue of Microorganisms (GCM) 10K type strain sequencing project: providing services to taxonomists for standard genome sequencing and annotation.</title>
        <authorList>
            <consortium name="The Broad Institute Genomics Platform"/>
            <consortium name="The Broad Institute Genome Sequencing Center for Infectious Disease"/>
            <person name="Wu L."/>
            <person name="Ma J."/>
        </authorList>
    </citation>
    <scope>NUCLEOTIDE SEQUENCE [LARGE SCALE GENOMIC DNA]</scope>
    <source>
        <strain evidence="1 2">JCM 15608</strain>
    </source>
</reference>
<dbReference type="EMBL" id="BAAAFA010000001">
    <property type="protein sequence ID" value="GAA0810258.1"/>
    <property type="molecule type" value="Genomic_DNA"/>
</dbReference>
<gene>
    <name evidence="1" type="ORF">GCM10009111_00840</name>
</gene>
<accession>A0ABN1L252</accession>
<comment type="caution">
    <text evidence="1">The sequence shown here is derived from an EMBL/GenBank/DDBJ whole genome shotgun (WGS) entry which is preliminary data.</text>
</comment>
<keyword evidence="2" id="KW-1185">Reference proteome</keyword>
<dbReference type="InterPro" id="IPR018759">
    <property type="entry name" value="BBP2_2"/>
</dbReference>
<name>A0ABN1L252_9GAMM</name>
<dbReference type="Proteomes" id="UP001500021">
    <property type="component" value="Unassembled WGS sequence"/>
</dbReference>
<sequence>MDIAKIILLLGIAFPLSSYGSSYNIDSERNDQAIPVGGFLLTPLVKFKQGYDDNVTSAKVDPISSWITIFQPSLKATTEFGEFGKHNFEMDWVFTHGAYHASREDSYNDHDVSGKLNYELAEKHRLMAQGGYIQAHEERGSRFSLGAGTQLAEPDTYEQLYGGVQYTYGAPTADARVELELGYLGNDYDSRFIDIPNSTPFDTTAARDRNTIKYGGTAYYKIGAATDLTFELWNSDISYDYTPRPEDLLDSTENRIMVGAKWEATALTTGFAKIGYIKKDFDLETRNTFDTPVWEVEVLWEPKTYSKVKFTTGQTADETNGEGFFFSDTISPVKANVVENTQYAVEWTHQWLERLTSKLGYAISQDEYFGTDNNTEYKVRKDDNTAITAALFYDMNYWLSFSLDYRYTERDSTRDNFVYDRQFINLGARIALF</sequence>
<evidence type="ECO:0000313" key="2">
    <source>
        <dbReference type="Proteomes" id="UP001500021"/>
    </source>
</evidence>
<dbReference type="RefSeq" id="WP_343813591.1">
    <property type="nucleotide sequence ID" value="NZ_BAAAFA010000001.1"/>
</dbReference>